<comment type="caution">
    <text evidence="6">The sequence shown here is derived from an EMBL/GenBank/DDBJ whole genome shotgun (WGS) entry which is preliminary data.</text>
</comment>
<dbReference type="Gene3D" id="3.40.50.720">
    <property type="entry name" value="NAD(P)-binding Rossmann-like Domain"/>
    <property type="match status" value="1"/>
</dbReference>
<feature type="domain" description="Malic enzyme NAD-binding" evidence="4">
    <location>
        <begin position="159"/>
        <end position="382"/>
    </location>
</feature>
<dbReference type="Pfam" id="PF00390">
    <property type="entry name" value="malic"/>
    <property type="match status" value="1"/>
</dbReference>
<dbReference type="Gene3D" id="3.40.50.10380">
    <property type="entry name" value="Malic enzyme, N-terminal domain"/>
    <property type="match status" value="1"/>
</dbReference>
<evidence type="ECO:0000313" key="6">
    <source>
        <dbReference type="EMBL" id="MCR9035385.1"/>
    </source>
</evidence>
<dbReference type="RefSeq" id="WP_258498199.1">
    <property type="nucleotide sequence ID" value="NZ_JANSKA010000001.1"/>
</dbReference>
<evidence type="ECO:0000256" key="2">
    <source>
        <dbReference type="ARBA" id="ARBA00023002"/>
    </source>
</evidence>
<keyword evidence="2" id="KW-0560">Oxidoreductase</keyword>
<dbReference type="SMART" id="SM01274">
    <property type="entry name" value="malic"/>
    <property type="match status" value="1"/>
</dbReference>
<dbReference type="InterPro" id="IPR037062">
    <property type="entry name" value="Malic_N_dom_sf"/>
</dbReference>
<reference evidence="6 7" key="1">
    <citation type="submission" date="2022-08" db="EMBL/GenBank/DDBJ databases">
        <title>Tractidigestivibacter montrealensis type strain KD21.</title>
        <authorList>
            <person name="Diop K."/>
            <person name="Richard C."/>
            <person name="Routy B."/>
        </authorList>
    </citation>
    <scope>NUCLEOTIDE SEQUENCE [LARGE SCALE GENOMIC DNA]</scope>
    <source>
        <strain evidence="6 7">KD21</strain>
    </source>
</reference>
<organism evidence="6 7">
    <name type="scientific">Tractidigestivibacter montrealensis</name>
    <dbReference type="NCBI Taxonomy" id="2972466"/>
    <lineage>
        <taxon>Bacteria</taxon>
        <taxon>Bacillati</taxon>
        <taxon>Actinomycetota</taxon>
        <taxon>Coriobacteriia</taxon>
        <taxon>Coriobacteriales</taxon>
        <taxon>Atopobiaceae</taxon>
        <taxon>Tractidigestivibacter</taxon>
    </lineage>
</organism>
<dbReference type="SUPFAM" id="SSF53223">
    <property type="entry name" value="Aminoacid dehydrogenase-like, N-terminal domain"/>
    <property type="match status" value="1"/>
</dbReference>
<evidence type="ECO:0000313" key="7">
    <source>
        <dbReference type="Proteomes" id="UP001204320"/>
    </source>
</evidence>
<name>A0ABT1Z596_9ACTN</name>
<dbReference type="Proteomes" id="UP001204320">
    <property type="component" value="Unassembled WGS sequence"/>
</dbReference>
<evidence type="ECO:0000256" key="1">
    <source>
        <dbReference type="ARBA" id="ARBA00008785"/>
    </source>
</evidence>
<dbReference type="SUPFAM" id="SSF51735">
    <property type="entry name" value="NAD(P)-binding Rossmann-fold domains"/>
    <property type="match status" value="1"/>
</dbReference>
<dbReference type="InterPro" id="IPR046346">
    <property type="entry name" value="Aminoacid_DH-like_N_sf"/>
</dbReference>
<dbReference type="PRINTS" id="PR00072">
    <property type="entry name" value="MALOXRDTASE"/>
</dbReference>
<dbReference type="Pfam" id="PF03949">
    <property type="entry name" value="Malic_M"/>
    <property type="match status" value="1"/>
</dbReference>
<proteinExistence type="inferred from homology"/>
<gene>
    <name evidence="6" type="ORF">NVS32_00220</name>
</gene>
<feature type="domain" description="Malic enzyme N-terminal" evidence="5">
    <location>
        <begin position="14"/>
        <end position="147"/>
    </location>
</feature>
<comment type="similarity">
    <text evidence="1 3">Belongs to the malic enzymes family.</text>
</comment>
<dbReference type="InterPro" id="IPR051674">
    <property type="entry name" value="Malate_Decarboxylase"/>
</dbReference>
<evidence type="ECO:0000259" key="4">
    <source>
        <dbReference type="SMART" id="SM00919"/>
    </source>
</evidence>
<evidence type="ECO:0000256" key="3">
    <source>
        <dbReference type="RuleBase" id="RU003427"/>
    </source>
</evidence>
<accession>A0ABT1Z596</accession>
<protein>
    <submittedName>
        <fullName evidence="6">NADP-dependent malic enzyme</fullName>
    </submittedName>
</protein>
<dbReference type="InterPro" id="IPR036291">
    <property type="entry name" value="NAD(P)-bd_dom_sf"/>
</dbReference>
<sequence>MTNAAVLDQYKAWHGKIEVTSRVDIEGPEDLARVYTPGVAVPCKEIARDVDLSFDYTRRANLVAVVTDGSAVLGLGDIGPEAGMPVMEGKAALLKTLADVDAFPLCIRSKDVDEIVHTIQLLQGSFGAIHLEDIAAPRCFEIERKLKETLEIPVYHDDQHGTAVVAAAAMANACEVTGRDLDTAGIVIVGAGASGMAVAQLLLGMGATQITLVDKDGIVERDDDIVTPDTADTVDKTNPRDISGELAYAMSGADAVIGVAAGGIISADMVRLMAPNPIVFALANPMPEIMPDEARAAGAAVTATGRSDFDNQVNNVLAFPGIFRGALDVRAREINDAMLLAATHALIELTREDGLAPNYIVPSALDRRVVERVAAAVADTAVATGVARHSAAEGH</sequence>
<dbReference type="InterPro" id="IPR012301">
    <property type="entry name" value="Malic_N_dom"/>
</dbReference>
<dbReference type="PANTHER" id="PTHR43237:SF4">
    <property type="entry name" value="NADP-DEPENDENT MALIC ENZYME"/>
    <property type="match status" value="1"/>
</dbReference>
<dbReference type="InterPro" id="IPR001891">
    <property type="entry name" value="Malic_OxRdtase"/>
</dbReference>
<keyword evidence="7" id="KW-1185">Reference proteome</keyword>
<dbReference type="EMBL" id="JANSKA010000001">
    <property type="protein sequence ID" value="MCR9035385.1"/>
    <property type="molecule type" value="Genomic_DNA"/>
</dbReference>
<dbReference type="InterPro" id="IPR012302">
    <property type="entry name" value="Malic_NAD-bd"/>
</dbReference>
<dbReference type="PIRSF" id="PIRSF000106">
    <property type="entry name" value="ME"/>
    <property type="match status" value="1"/>
</dbReference>
<keyword evidence="3" id="KW-0479">Metal-binding</keyword>
<dbReference type="SMART" id="SM00919">
    <property type="entry name" value="Malic_M"/>
    <property type="match status" value="1"/>
</dbReference>
<dbReference type="PANTHER" id="PTHR43237">
    <property type="entry name" value="NADP-DEPENDENT MALIC ENZYME"/>
    <property type="match status" value="1"/>
</dbReference>
<evidence type="ECO:0000259" key="5">
    <source>
        <dbReference type="SMART" id="SM01274"/>
    </source>
</evidence>